<name>A0AB39XC66_9GAMM</name>
<organism evidence="4">
    <name type="scientific">Pseudidiomarina sp. PP-1MA</name>
    <dbReference type="NCBI Taxonomy" id="3237706"/>
    <lineage>
        <taxon>Bacteria</taxon>
        <taxon>Pseudomonadati</taxon>
        <taxon>Pseudomonadota</taxon>
        <taxon>Gammaproteobacteria</taxon>
        <taxon>Alteromonadales</taxon>
        <taxon>Idiomarinaceae</taxon>
        <taxon>Pseudidiomarina</taxon>
    </lineage>
</organism>
<sequence>MKVRRLSINNFRGISSGQVDFQDHTLLVGGNNIGKSTVCEALDLTLGPERLFRRPVIDEHDFHGGNYLSEKNEPVEIVIRVVLTDLSEEAERRFYRHLRRWHDPSGQFVDDMGEGPEAADAEGTVWALPIIFVGRYERDEDDFIGNTFFDHPVEESDEEDPSEQKLGGGRKVFGRDQKRLCGFIFLRTLRTGSRALSLQRGSLLDTVLRLSGNGMSEMWEQTLTELRGLDPAIGEIEQLKKIREEIRKRLARFVNLSAGDEATAFFASDLTRDHLRDVVRLFLAAQPAAHQLPFQKLGTGSVNMLVFALLTFIADLKGQQSVIFAMEEPEIALPPHTQRRVGQFVLSEMGQAIVTSHSPYIIEQFEPDQIVALNRDDAGTLSSRNVTLGEIKLKKYRRERRQMAEAILSRAVIVVEGATEAALFPVTSELLERFREEAYEHIDLSGVSIFNAGSDKEVPPFGPFFKTLGKPAFAFYDKQEDEPDEVVAARLADFKQVWESPEKGIEDVLISEMPVATLRRFLESAKNRDDYPVDKGTIEDGMSDEDIKRITRAVLKVRKGDNQPYAALLIAECLTEAELPETIVTILDTVHASLSHAAATPPQNEDGESEVPGANTV</sequence>
<proteinExistence type="predicted"/>
<evidence type="ECO:0000259" key="2">
    <source>
        <dbReference type="Pfam" id="PF13175"/>
    </source>
</evidence>
<dbReference type="AlphaFoldDB" id="A0AB39XC66"/>
<keyword evidence="4" id="KW-0255">Endonuclease</keyword>
<dbReference type="InterPro" id="IPR034139">
    <property type="entry name" value="TOPRIM_OLD"/>
</dbReference>
<evidence type="ECO:0000259" key="3">
    <source>
        <dbReference type="Pfam" id="PF20469"/>
    </source>
</evidence>
<dbReference type="InterPro" id="IPR041685">
    <property type="entry name" value="AAA_GajA/Old/RecF-like"/>
</dbReference>
<dbReference type="EMBL" id="CP165718">
    <property type="protein sequence ID" value="XDV10550.1"/>
    <property type="molecule type" value="Genomic_DNA"/>
</dbReference>
<feature type="domain" description="Endonuclease GajA/Old nuclease/RecF-like AAA" evidence="2">
    <location>
        <begin position="233"/>
        <end position="362"/>
    </location>
</feature>
<dbReference type="SUPFAM" id="SSF52540">
    <property type="entry name" value="P-loop containing nucleoside triphosphate hydrolases"/>
    <property type="match status" value="1"/>
</dbReference>
<dbReference type="PANTHER" id="PTHR43581:SF4">
    <property type="entry name" value="ATP_GTP PHOSPHATASE"/>
    <property type="match status" value="1"/>
</dbReference>
<feature type="domain" description="OLD protein-like TOPRIM" evidence="3">
    <location>
        <begin position="408"/>
        <end position="477"/>
    </location>
</feature>
<dbReference type="Pfam" id="PF20469">
    <property type="entry name" value="OLD-like_TOPRIM"/>
    <property type="match status" value="1"/>
</dbReference>
<dbReference type="Pfam" id="PF13175">
    <property type="entry name" value="AAA_15"/>
    <property type="match status" value="2"/>
</dbReference>
<feature type="domain" description="Endonuclease GajA/Old nuclease/RecF-like AAA" evidence="2">
    <location>
        <begin position="1"/>
        <end position="61"/>
    </location>
</feature>
<keyword evidence="4" id="KW-0540">Nuclease</keyword>
<dbReference type="InterPro" id="IPR027417">
    <property type="entry name" value="P-loop_NTPase"/>
</dbReference>
<dbReference type="PANTHER" id="PTHR43581">
    <property type="entry name" value="ATP/GTP PHOSPHATASE"/>
    <property type="match status" value="1"/>
</dbReference>
<dbReference type="InterPro" id="IPR051396">
    <property type="entry name" value="Bact_Antivir_Def_Nuclease"/>
</dbReference>
<feature type="region of interest" description="Disordered" evidence="1">
    <location>
        <begin position="597"/>
        <end position="617"/>
    </location>
</feature>
<evidence type="ECO:0000313" key="4">
    <source>
        <dbReference type="EMBL" id="XDV10550.1"/>
    </source>
</evidence>
<gene>
    <name evidence="4" type="ORF">AB8S08_05045</name>
</gene>
<reference evidence="4" key="1">
    <citation type="submission" date="2024-07" db="EMBL/GenBank/DDBJ databases">
        <title>Whole genome sequence of bacterial strains from algal surface.</title>
        <authorList>
            <person name="Kumar P."/>
        </authorList>
    </citation>
    <scope>NUCLEOTIDE SEQUENCE</scope>
    <source>
        <strain evidence="4">PP-1MA</strain>
    </source>
</reference>
<dbReference type="GO" id="GO:0004519">
    <property type="term" value="F:endonuclease activity"/>
    <property type="evidence" value="ECO:0007669"/>
    <property type="project" value="UniProtKB-KW"/>
</dbReference>
<protein>
    <submittedName>
        <fullName evidence="4">ATP-dependent endonuclease</fullName>
    </submittedName>
</protein>
<dbReference type="CDD" id="cd01026">
    <property type="entry name" value="TOPRIM_OLD"/>
    <property type="match status" value="1"/>
</dbReference>
<dbReference type="RefSeq" id="WP_369743962.1">
    <property type="nucleotide sequence ID" value="NZ_CP165718.1"/>
</dbReference>
<evidence type="ECO:0000256" key="1">
    <source>
        <dbReference type="SAM" id="MobiDB-lite"/>
    </source>
</evidence>
<keyword evidence="4" id="KW-0378">Hydrolase</keyword>
<accession>A0AB39XC66</accession>
<dbReference type="Gene3D" id="3.40.50.300">
    <property type="entry name" value="P-loop containing nucleotide triphosphate hydrolases"/>
    <property type="match status" value="1"/>
</dbReference>